<accession>A0AAY4CK41</accession>
<dbReference type="Gene3D" id="2.60.40.10">
    <property type="entry name" value="Immunoglobulins"/>
    <property type="match status" value="1"/>
</dbReference>
<reference evidence="7" key="1">
    <citation type="submission" date="2025-08" db="UniProtKB">
        <authorList>
            <consortium name="Ensembl"/>
        </authorList>
    </citation>
    <scope>IDENTIFICATION</scope>
</reference>
<evidence type="ECO:0000256" key="4">
    <source>
        <dbReference type="SAM" id="Phobius"/>
    </source>
</evidence>
<keyword evidence="4" id="KW-1133">Transmembrane helix</keyword>
<keyword evidence="1" id="KW-0325">Glycoprotein</keyword>
<keyword evidence="5" id="KW-0732">Signal</keyword>
<feature type="transmembrane region" description="Helical" evidence="4">
    <location>
        <begin position="303"/>
        <end position="330"/>
    </location>
</feature>
<dbReference type="InterPro" id="IPR011161">
    <property type="entry name" value="MHC_I-like_Ag-recog"/>
</dbReference>
<feature type="region of interest" description="Disordered" evidence="3">
    <location>
        <begin position="347"/>
        <end position="408"/>
    </location>
</feature>
<dbReference type="SUPFAM" id="SSF48726">
    <property type="entry name" value="Immunoglobulin"/>
    <property type="match status" value="1"/>
</dbReference>
<dbReference type="Pfam" id="PF07654">
    <property type="entry name" value="C1-set"/>
    <property type="match status" value="1"/>
</dbReference>
<comment type="similarity">
    <text evidence="2">Belongs to the MHC class I family.</text>
</comment>
<dbReference type="InterPro" id="IPR001039">
    <property type="entry name" value="MHC_I_a_a1/a2"/>
</dbReference>
<sequence>MILLILIFHLLIFKSDLASGVIHSWTGLHTATTGIKDLPEFVGVNLFDDEVTGNFDSKNNQFEIRQDWVKELGEKYVEDQTKSFRDFTWKFKENLKMIMTEFNQTGDQGVHTLQHMYGCQWEDEDGATDGYSQYGNDGEDFIKLDLKNPDWVTARPQAEIIKQKWNGGEAKYWKKYLEHDCVEWIKKYVMYRSISLERKVPPQVSLLQTDSSSPVVCHVTGFYPDKLKISWQKDGQDLHEDVDVGETLSNHDGTFQKRAELKMTPDVWKKNQFSCVVEQKRGDPIHMILTGEKIRTNSAGAVVALPGIIAGSVVAALCLIAVVVGVVMVVKRRSELSRCTNHSLLSTQEVTPTDPNADEKAAPATNDTLLPDPEPPDKAHLEHSSPVSLSPSHASVLVTDPAQPQVNC</sequence>
<dbReference type="Pfam" id="PF00129">
    <property type="entry name" value="MHC_I"/>
    <property type="match status" value="1"/>
</dbReference>
<dbReference type="SMART" id="SM00407">
    <property type="entry name" value="IGc1"/>
    <property type="match status" value="1"/>
</dbReference>
<evidence type="ECO:0000256" key="3">
    <source>
        <dbReference type="SAM" id="MobiDB-lite"/>
    </source>
</evidence>
<organism evidence="7 8">
    <name type="scientific">Denticeps clupeoides</name>
    <name type="common">denticle herring</name>
    <dbReference type="NCBI Taxonomy" id="299321"/>
    <lineage>
        <taxon>Eukaryota</taxon>
        <taxon>Metazoa</taxon>
        <taxon>Chordata</taxon>
        <taxon>Craniata</taxon>
        <taxon>Vertebrata</taxon>
        <taxon>Euteleostomi</taxon>
        <taxon>Actinopterygii</taxon>
        <taxon>Neopterygii</taxon>
        <taxon>Teleostei</taxon>
        <taxon>Clupei</taxon>
        <taxon>Clupeiformes</taxon>
        <taxon>Denticipitoidei</taxon>
        <taxon>Denticipitidae</taxon>
        <taxon>Denticeps</taxon>
    </lineage>
</organism>
<dbReference type="SUPFAM" id="SSF54452">
    <property type="entry name" value="MHC antigen-recognition domain"/>
    <property type="match status" value="1"/>
</dbReference>
<dbReference type="InterPro" id="IPR050208">
    <property type="entry name" value="MHC_class-I_related"/>
</dbReference>
<dbReference type="PRINTS" id="PR01638">
    <property type="entry name" value="MHCCLASSI"/>
</dbReference>
<keyword evidence="4" id="KW-0812">Transmembrane</keyword>
<dbReference type="Gene3D" id="3.30.500.10">
    <property type="entry name" value="MHC class I-like antigen recognition-like"/>
    <property type="match status" value="1"/>
</dbReference>
<name>A0AAY4CK41_9TELE</name>
<dbReference type="PANTHER" id="PTHR16675">
    <property type="entry name" value="MHC CLASS I-RELATED"/>
    <property type="match status" value="1"/>
</dbReference>
<dbReference type="InterPro" id="IPR013783">
    <property type="entry name" value="Ig-like_fold"/>
</dbReference>
<dbReference type="InterPro" id="IPR037055">
    <property type="entry name" value="MHC_I-like_Ag-recog_sf"/>
</dbReference>
<dbReference type="GeneTree" id="ENSGT01120000271828"/>
<evidence type="ECO:0000256" key="1">
    <source>
        <dbReference type="ARBA" id="ARBA00023180"/>
    </source>
</evidence>
<dbReference type="InterPro" id="IPR036179">
    <property type="entry name" value="Ig-like_dom_sf"/>
</dbReference>
<dbReference type="GO" id="GO:0006955">
    <property type="term" value="P:immune response"/>
    <property type="evidence" value="ECO:0007669"/>
    <property type="project" value="TreeGrafter"/>
</dbReference>
<evidence type="ECO:0000256" key="5">
    <source>
        <dbReference type="SAM" id="SignalP"/>
    </source>
</evidence>
<dbReference type="Proteomes" id="UP000694580">
    <property type="component" value="Unplaced"/>
</dbReference>
<feature type="domain" description="Ig-like" evidence="6">
    <location>
        <begin position="202"/>
        <end position="290"/>
    </location>
</feature>
<dbReference type="FunFam" id="3.30.500.10:FF:000001">
    <property type="entry name" value="H-2 class I histocompatibility antigen, alpha chain"/>
    <property type="match status" value="1"/>
</dbReference>
<feature type="chain" id="PRO_5044331052" description="Ig-like domain-containing protein" evidence="5">
    <location>
        <begin position="19"/>
        <end position="408"/>
    </location>
</feature>
<dbReference type="PANTHER" id="PTHR16675:SF237">
    <property type="entry name" value="MHC CLASS I ANTIGEN TRANSCRIPT VARIANT 1-RELATED"/>
    <property type="match status" value="1"/>
</dbReference>
<evidence type="ECO:0000259" key="6">
    <source>
        <dbReference type="PROSITE" id="PS50835"/>
    </source>
</evidence>
<dbReference type="InterPro" id="IPR007110">
    <property type="entry name" value="Ig-like_dom"/>
</dbReference>
<dbReference type="InterPro" id="IPR003597">
    <property type="entry name" value="Ig_C1-set"/>
</dbReference>
<gene>
    <name evidence="7" type="primary">LOC114774187</name>
</gene>
<evidence type="ECO:0000313" key="8">
    <source>
        <dbReference type="Proteomes" id="UP000694580"/>
    </source>
</evidence>
<keyword evidence="8" id="KW-1185">Reference proteome</keyword>
<dbReference type="GO" id="GO:0005615">
    <property type="term" value="C:extracellular space"/>
    <property type="evidence" value="ECO:0007669"/>
    <property type="project" value="TreeGrafter"/>
</dbReference>
<dbReference type="Ensembl" id="ENSDCDT00010041587.1">
    <property type="protein sequence ID" value="ENSDCDP00010033570.1"/>
    <property type="gene ID" value="ENSDCDG00010021392.1"/>
</dbReference>
<evidence type="ECO:0000256" key="2">
    <source>
        <dbReference type="RuleBase" id="RU004439"/>
    </source>
</evidence>
<feature type="signal peptide" evidence="5">
    <location>
        <begin position="1"/>
        <end position="18"/>
    </location>
</feature>
<protein>
    <recommendedName>
        <fullName evidence="6">Ig-like domain-containing protein</fullName>
    </recommendedName>
</protein>
<dbReference type="AlphaFoldDB" id="A0AAY4CK41"/>
<evidence type="ECO:0000313" key="7">
    <source>
        <dbReference type="Ensembl" id="ENSDCDP00010033570.1"/>
    </source>
</evidence>
<proteinExistence type="inferred from homology"/>
<dbReference type="InterPro" id="IPR011162">
    <property type="entry name" value="MHC_I/II-like_Ag-recog"/>
</dbReference>
<reference evidence="7" key="2">
    <citation type="submission" date="2025-09" db="UniProtKB">
        <authorList>
            <consortium name="Ensembl"/>
        </authorList>
    </citation>
    <scope>IDENTIFICATION</scope>
</reference>
<feature type="compositionally biased region" description="Low complexity" evidence="3">
    <location>
        <begin position="384"/>
        <end position="398"/>
    </location>
</feature>
<keyword evidence="4" id="KW-0472">Membrane</keyword>
<dbReference type="PROSITE" id="PS50835">
    <property type="entry name" value="IG_LIKE"/>
    <property type="match status" value="1"/>
</dbReference>
<dbReference type="GO" id="GO:0009897">
    <property type="term" value="C:external side of plasma membrane"/>
    <property type="evidence" value="ECO:0007669"/>
    <property type="project" value="TreeGrafter"/>
</dbReference>